<gene>
    <name evidence="2" type="ORF">EV380_0267</name>
</gene>
<reference evidence="2 3" key="1">
    <citation type="submission" date="2019-02" db="EMBL/GenBank/DDBJ databases">
        <title>Sequencing the genomes of 1000 actinobacteria strains.</title>
        <authorList>
            <person name="Klenk H.-P."/>
        </authorList>
    </citation>
    <scope>NUCLEOTIDE SEQUENCE [LARGE SCALE GENOMIC DNA]</scope>
    <source>
        <strain evidence="2 3">DSM 17364</strain>
    </source>
</reference>
<comment type="caution">
    <text evidence="2">The sequence shown here is derived from an EMBL/GenBank/DDBJ whole genome shotgun (WGS) entry which is preliminary data.</text>
</comment>
<dbReference type="AlphaFoldDB" id="A0A4Q8A9H3"/>
<protein>
    <submittedName>
        <fullName evidence="2">Uncharacterized protein</fullName>
    </submittedName>
</protein>
<name>A0A4Q8A9H3_9MICC</name>
<evidence type="ECO:0000256" key="1">
    <source>
        <dbReference type="SAM" id="Phobius"/>
    </source>
</evidence>
<evidence type="ECO:0000313" key="2">
    <source>
        <dbReference type="EMBL" id="RZU60720.1"/>
    </source>
</evidence>
<proteinExistence type="predicted"/>
<feature type="transmembrane region" description="Helical" evidence="1">
    <location>
        <begin position="49"/>
        <end position="70"/>
    </location>
</feature>
<keyword evidence="1" id="KW-1133">Transmembrane helix</keyword>
<accession>A0A4Q8A9H3</accession>
<dbReference type="InterPro" id="IPR059228">
    <property type="entry name" value="Integral_mb_put"/>
</dbReference>
<organism evidence="2 3">
    <name type="scientific">Zhihengliuella halotolerans</name>
    <dbReference type="NCBI Taxonomy" id="370736"/>
    <lineage>
        <taxon>Bacteria</taxon>
        <taxon>Bacillati</taxon>
        <taxon>Actinomycetota</taxon>
        <taxon>Actinomycetes</taxon>
        <taxon>Micrococcales</taxon>
        <taxon>Micrococcaceae</taxon>
        <taxon>Zhihengliuella</taxon>
    </lineage>
</organism>
<dbReference type="RefSeq" id="WP_278030528.1">
    <property type="nucleotide sequence ID" value="NZ_SHLA01000001.1"/>
</dbReference>
<feature type="transmembrane region" description="Helical" evidence="1">
    <location>
        <begin position="20"/>
        <end position="43"/>
    </location>
</feature>
<sequence length="87" mass="9476">MNFADLKADVKAALNKPEPLFLLGYMLFPLLALVFAALGLWMIISGQKIPGLIVLLVVTQAFTFGALWAIGRRRHIVANPPGDDAED</sequence>
<dbReference type="Proteomes" id="UP000292685">
    <property type="component" value="Unassembled WGS sequence"/>
</dbReference>
<dbReference type="EMBL" id="SHLA01000001">
    <property type="protein sequence ID" value="RZU60720.1"/>
    <property type="molecule type" value="Genomic_DNA"/>
</dbReference>
<evidence type="ECO:0000313" key="3">
    <source>
        <dbReference type="Proteomes" id="UP000292685"/>
    </source>
</evidence>
<dbReference type="NCBIfam" id="NF038396">
    <property type="entry name" value="NF038396 family protein"/>
    <property type="match status" value="1"/>
</dbReference>
<keyword evidence="1" id="KW-0472">Membrane</keyword>
<keyword evidence="1" id="KW-0812">Transmembrane</keyword>
<keyword evidence="3" id="KW-1185">Reference proteome</keyword>